<evidence type="ECO:0000256" key="2">
    <source>
        <dbReference type="ARBA" id="ARBA00022649"/>
    </source>
</evidence>
<dbReference type="InterPro" id="IPR038296">
    <property type="entry name" value="ParD_sf"/>
</dbReference>
<evidence type="ECO:0000313" key="4">
    <source>
        <dbReference type="Proteomes" id="UP001243009"/>
    </source>
</evidence>
<proteinExistence type="inferred from homology"/>
<dbReference type="PANTHER" id="PTHR36582">
    <property type="entry name" value="ANTITOXIN PARD"/>
    <property type="match status" value="1"/>
</dbReference>
<gene>
    <name evidence="3" type="ORF">Q7A36_01625</name>
</gene>
<dbReference type="Proteomes" id="UP001243009">
    <property type="component" value="Unassembled WGS sequence"/>
</dbReference>
<reference evidence="3 4" key="1">
    <citation type="submission" date="2023-08" db="EMBL/GenBank/DDBJ databases">
        <title>The draft genome sequence of Paracraurococcus sp. LOR1-02.</title>
        <authorList>
            <person name="Kingkaew E."/>
            <person name="Tanasupawat S."/>
        </authorList>
    </citation>
    <scope>NUCLEOTIDE SEQUENCE [LARGE SCALE GENOMIC DNA]</scope>
    <source>
        <strain evidence="3 4">LOR1-02</strain>
    </source>
</reference>
<dbReference type="Gene3D" id="6.10.10.120">
    <property type="entry name" value="Antitoxin ParD1-like"/>
    <property type="match status" value="1"/>
</dbReference>
<dbReference type="EMBL" id="JAUTWS010000001">
    <property type="protein sequence ID" value="MDO9707023.1"/>
    <property type="molecule type" value="Genomic_DNA"/>
</dbReference>
<dbReference type="InterPro" id="IPR010985">
    <property type="entry name" value="Ribbon_hlx_hlx"/>
</dbReference>
<dbReference type="PANTHER" id="PTHR36582:SF2">
    <property type="entry name" value="ANTITOXIN PARD"/>
    <property type="match status" value="1"/>
</dbReference>
<keyword evidence="4" id="KW-1185">Reference proteome</keyword>
<dbReference type="NCBIfam" id="TIGR02606">
    <property type="entry name" value="antidote_CC2985"/>
    <property type="match status" value="1"/>
</dbReference>
<accession>A0ABT9DT13</accession>
<evidence type="ECO:0000313" key="3">
    <source>
        <dbReference type="EMBL" id="MDO9707023.1"/>
    </source>
</evidence>
<organism evidence="3 4">
    <name type="scientific">Paracraurococcus lichenis</name>
    <dbReference type="NCBI Taxonomy" id="3064888"/>
    <lineage>
        <taxon>Bacteria</taxon>
        <taxon>Pseudomonadati</taxon>
        <taxon>Pseudomonadota</taxon>
        <taxon>Alphaproteobacteria</taxon>
        <taxon>Acetobacterales</taxon>
        <taxon>Roseomonadaceae</taxon>
        <taxon>Paracraurococcus</taxon>
    </lineage>
</organism>
<protein>
    <submittedName>
        <fullName evidence="3">Type II toxin-antitoxin system ParD family antitoxin</fullName>
    </submittedName>
</protein>
<name>A0ABT9DT13_9PROT</name>
<dbReference type="SUPFAM" id="SSF47598">
    <property type="entry name" value="Ribbon-helix-helix"/>
    <property type="match status" value="1"/>
</dbReference>
<comment type="caution">
    <text evidence="3">The sequence shown here is derived from an EMBL/GenBank/DDBJ whole genome shotgun (WGS) entry which is preliminary data.</text>
</comment>
<dbReference type="Pfam" id="PF03693">
    <property type="entry name" value="ParD_antitoxin"/>
    <property type="match status" value="1"/>
</dbReference>
<evidence type="ECO:0000256" key="1">
    <source>
        <dbReference type="ARBA" id="ARBA00008580"/>
    </source>
</evidence>
<comment type="similarity">
    <text evidence="1">Belongs to the ParD antitoxin family.</text>
</comment>
<keyword evidence="2" id="KW-1277">Toxin-antitoxin system</keyword>
<sequence>MPRSFALGDHFETMIDTLVQGGRYNNASEVVRAALRLLEDRETERRQKVEEIRRSIEESRRSGQVHSEDEVFSRLEARYAAMAERAGE</sequence>
<dbReference type="InterPro" id="IPR022789">
    <property type="entry name" value="ParD"/>
</dbReference>
<dbReference type="RefSeq" id="WP_305101889.1">
    <property type="nucleotide sequence ID" value="NZ_JAUTWS010000001.1"/>
</dbReference>